<dbReference type="Pfam" id="PF22458">
    <property type="entry name" value="RsmF-B_ferredox"/>
    <property type="match status" value="1"/>
</dbReference>
<reference evidence="16 17" key="1">
    <citation type="submission" date="2017-05" db="EMBL/GenBank/DDBJ databases">
        <authorList>
            <person name="Varghese N."/>
            <person name="Submissions S."/>
        </authorList>
    </citation>
    <scope>NUCLEOTIDE SEQUENCE [LARGE SCALE GENOMIC DNA]</scope>
    <source>
        <strain evidence="16 17">DSM 16304</strain>
    </source>
</reference>
<evidence type="ECO:0000256" key="7">
    <source>
        <dbReference type="ARBA" id="ARBA00022603"/>
    </source>
</evidence>
<comment type="subcellular location">
    <subcellularLocation>
        <location evidence="2">Cytoplasm</location>
    </subcellularLocation>
</comment>
<dbReference type="InterPro" id="IPR004573">
    <property type="entry name" value="rRNA_ssu_MeTfrase_B"/>
</dbReference>
<comment type="function">
    <text evidence="1">Specifically methylates the cytosine at position 967 (m5C967) of 16S rRNA.</text>
</comment>
<dbReference type="Gene3D" id="3.30.70.1170">
    <property type="entry name" value="Sun protein, domain 3"/>
    <property type="match status" value="1"/>
</dbReference>
<dbReference type="Gene3D" id="3.40.50.150">
    <property type="entry name" value="Vaccinia Virus protein VP39"/>
    <property type="match status" value="1"/>
</dbReference>
<dbReference type="GO" id="GO:0005737">
    <property type="term" value="C:cytoplasm"/>
    <property type="evidence" value="ECO:0007669"/>
    <property type="project" value="UniProtKB-SubCell"/>
</dbReference>
<dbReference type="RefSeq" id="WP_142935106.1">
    <property type="nucleotide sequence ID" value="NZ_FXTM01000009.1"/>
</dbReference>
<dbReference type="NCBIfam" id="NF011494">
    <property type="entry name" value="PRK14902.1"/>
    <property type="match status" value="1"/>
</dbReference>
<dbReference type="PRINTS" id="PR02008">
    <property type="entry name" value="RCMTFAMILY"/>
</dbReference>
<dbReference type="NCBIfam" id="TIGR00563">
    <property type="entry name" value="rsmB"/>
    <property type="match status" value="1"/>
</dbReference>
<keyword evidence="9 14" id="KW-0949">S-adenosyl-L-methionine</keyword>
<evidence type="ECO:0000256" key="10">
    <source>
        <dbReference type="ARBA" id="ARBA00022884"/>
    </source>
</evidence>
<dbReference type="InterPro" id="IPR029063">
    <property type="entry name" value="SAM-dependent_MTases_sf"/>
</dbReference>
<evidence type="ECO:0000256" key="11">
    <source>
        <dbReference type="ARBA" id="ARBA00030399"/>
    </source>
</evidence>
<dbReference type="EMBL" id="FXTM01000009">
    <property type="protein sequence ID" value="SMO53606.1"/>
    <property type="molecule type" value="Genomic_DNA"/>
</dbReference>
<name>A0A521C295_9BACT</name>
<dbReference type="SUPFAM" id="SSF53335">
    <property type="entry name" value="S-adenosyl-L-methionine-dependent methyltransferases"/>
    <property type="match status" value="1"/>
</dbReference>
<protein>
    <recommendedName>
        <fullName evidence="4">16S rRNA (cytosine(967)-C(5))-methyltransferase</fullName>
        <ecNumber evidence="4">2.1.1.176</ecNumber>
    </recommendedName>
    <alternativeName>
        <fullName evidence="11">16S rRNA m5C967 methyltransferase</fullName>
    </alternativeName>
    <alternativeName>
        <fullName evidence="12">rRNA (cytosine-C(5)-)-methyltransferase RsmB</fullName>
    </alternativeName>
</protein>
<dbReference type="Gene3D" id="1.10.940.10">
    <property type="entry name" value="NusB-like"/>
    <property type="match status" value="1"/>
</dbReference>
<evidence type="ECO:0000256" key="14">
    <source>
        <dbReference type="PROSITE-ProRule" id="PRU01023"/>
    </source>
</evidence>
<proteinExistence type="inferred from homology"/>
<evidence type="ECO:0000256" key="2">
    <source>
        <dbReference type="ARBA" id="ARBA00004496"/>
    </source>
</evidence>
<dbReference type="SUPFAM" id="SSF48013">
    <property type="entry name" value="NusB-like"/>
    <property type="match status" value="1"/>
</dbReference>
<keyword evidence="7 14" id="KW-0489">Methyltransferase</keyword>
<dbReference type="Proteomes" id="UP000317315">
    <property type="component" value="Unassembled WGS sequence"/>
</dbReference>
<evidence type="ECO:0000313" key="16">
    <source>
        <dbReference type="EMBL" id="SMO53606.1"/>
    </source>
</evidence>
<dbReference type="OrthoDB" id="9810297at2"/>
<dbReference type="CDD" id="cd02440">
    <property type="entry name" value="AdoMet_MTases"/>
    <property type="match status" value="1"/>
</dbReference>
<sequence>MSTGWRTRKEAIKVLCAFEVDKRLREHLEPVLVKFPNQDRAFIKETVSGTVRYLKLLDFSIERATEKRLGKQSCIVRNGLRLIAYQLFFTGVPAYAAVNEVVEAVKRLSGKKSAGFVNAVSKKLIGFDYKREVERIGDFYERISTLYSFETWMVKRWHKFYGDELIPLLDSLNRVAPLYVRVNLLKISVEDFLGLLKDKGIESELHPKIPHMVRIKGRVPVEEIPGYREGLFYVQDPASYLSALLLEPKPGELVLDVGAAPGGKTTAIASLTGNRAKIIAVDVSRKRMELLLENCRRLGVKNVETVITDISSDRNFIKKYAGKFDRILVDAPCSATGVIRRHPEGKWNKSLELIKRNQKIQRKLLSSSKELLKEGGRLVYSVCSLEREEGEENTDFALSLGFRKGELINSRVGMKIGRGELRVFPHRDGLDGFYYSLLS</sequence>
<keyword evidence="17" id="KW-1185">Reference proteome</keyword>
<evidence type="ECO:0000256" key="1">
    <source>
        <dbReference type="ARBA" id="ARBA00002724"/>
    </source>
</evidence>
<dbReference type="InterPro" id="IPR001678">
    <property type="entry name" value="MeTrfase_RsmB-F_NOP2_dom"/>
</dbReference>
<evidence type="ECO:0000256" key="6">
    <source>
        <dbReference type="ARBA" id="ARBA00022552"/>
    </source>
</evidence>
<dbReference type="InterPro" id="IPR006027">
    <property type="entry name" value="NusB_RsmB_TIM44"/>
</dbReference>
<dbReference type="PANTHER" id="PTHR22807">
    <property type="entry name" value="NOP2 YEAST -RELATED NOL1/NOP2/FMU SUN DOMAIN-CONTAINING"/>
    <property type="match status" value="1"/>
</dbReference>
<feature type="active site" description="Nucleophile" evidence="14">
    <location>
        <position position="383"/>
    </location>
</feature>
<evidence type="ECO:0000256" key="8">
    <source>
        <dbReference type="ARBA" id="ARBA00022679"/>
    </source>
</evidence>
<feature type="domain" description="SAM-dependent MTase RsmB/NOP-type" evidence="15">
    <location>
        <begin position="168"/>
        <end position="439"/>
    </location>
</feature>
<comment type="caution">
    <text evidence="14">Lacks conserved residue(s) required for the propagation of feature annotation.</text>
</comment>
<evidence type="ECO:0000256" key="3">
    <source>
        <dbReference type="ARBA" id="ARBA00007494"/>
    </source>
</evidence>
<dbReference type="InterPro" id="IPR018314">
    <property type="entry name" value="RsmB/NOL1/NOP2-like_CS"/>
</dbReference>
<evidence type="ECO:0000313" key="17">
    <source>
        <dbReference type="Proteomes" id="UP000317315"/>
    </source>
</evidence>
<dbReference type="InterPro" id="IPR023267">
    <property type="entry name" value="RCMT"/>
</dbReference>
<dbReference type="AlphaFoldDB" id="A0A521C295"/>
<dbReference type="InterPro" id="IPR054728">
    <property type="entry name" value="RsmB-like_ferredoxin"/>
</dbReference>
<gene>
    <name evidence="16" type="ORF">SAMN06269117_10938</name>
</gene>
<keyword evidence="5" id="KW-0963">Cytoplasm</keyword>
<dbReference type="Pfam" id="PF01189">
    <property type="entry name" value="Methyltr_RsmB-F"/>
    <property type="match status" value="1"/>
</dbReference>
<dbReference type="Pfam" id="PF01029">
    <property type="entry name" value="NusB"/>
    <property type="match status" value="1"/>
</dbReference>
<dbReference type="PROSITE" id="PS51686">
    <property type="entry name" value="SAM_MT_RSMB_NOP"/>
    <property type="match status" value="1"/>
</dbReference>
<dbReference type="PANTHER" id="PTHR22807:SF30">
    <property type="entry name" value="28S RRNA (CYTOSINE(4447)-C(5))-METHYLTRANSFERASE-RELATED"/>
    <property type="match status" value="1"/>
</dbReference>
<evidence type="ECO:0000256" key="4">
    <source>
        <dbReference type="ARBA" id="ARBA00012140"/>
    </source>
</evidence>
<feature type="binding site" evidence="14">
    <location>
        <position position="330"/>
    </location>
    <ligand>
        <name>S-adenosyl-L-methionine</name>
        <dbReference type="ChEBI" id="CHEBI:59789"/>
    </ligand>
</feature>
<dbReference type="GO" id="GO:0008649">
    <property type="term" value="F:rRNA methyltransferase activity"/>
    <property type="evidence" value="ECO:0007669"/>
    <property type="project" value="InterPro"/>
</dbReference>
<dbReference type="PROSITE" id="PS01153">
    <property type="entry name" value="NOL1_NOP2_SUN"/>
    <property type="match status" value="1"/>
</dbReference>
<evidence type="ECO:0000256" key="12">
    <source>
        <dbReference type="ARBA" id="ARBA00031088"/>
    </source>
</evidence>
<dbReference type="InterPro" id="IPR035926">
    <property type="entry name" value="NusB-like_sf"/>
</dbReference>
<feature type="binding site" evidence="14">
    <location>
        <position position="282"/>
    </location>
    <ligand>
        <name>S-adenosyl-L-methionine</name>
        <dbReference type="ChEBI" id="CHEBI:59789"/>
    </ligand>
</feature>
<dbReference type="EC" id="2.1.1.176" evidence="4"/>
<dbReference type="InterPro" id="IPR049560">
    <property type="entry name" value="MeTrfase_RsmB-F_NOP2_cat"/>
</dbReference>
<keyword evidence="10 14" id="KW-0694">RNA-binding</keyword>
<feature type="binding site" evidence="14">
    <location>
        <position position="309"/>
    </location>
    <ligand>
        <name>S-adenosyl-L-methionine</name>
        <dbReference type="ChEBI" id="CHEBI:59789"/>
    </ligand>
</feature>
<keyword evidence="8 14" id="KW-0808">Transferase</keyword>
<evidence type="ECO:0000256" key="13">
    <source>
        <dbReference type="ARBA" id="ARBA00047283"/>
    </source>
</evidence>
<keyword evidence="6" id="KW-0698">rRNA processing</keyword>
<comment type="catalytic activity">
    <reaction evidence="13">
        <text>cytidine(967) in 16S rRNA + S-adenosyl-L-methionine = 5-methylcytidine(967) in 16S rRNA + S-adenosyl-L-homocysteine + H(+)</text>
        <dbReference type="Rhea" id="RHEA:42748"/>
        <dbReference type="Rhea" id="RHEA-COMP:10219"/>
        <dbReference type="Rhea" id="RHEA-COMP:10220"/>
        <dbReference type="ChEBI" id="CHEBI:15378"/>
        <dbReference type="ChEBI" id="CHEBI:57856"/>
        <dbReference type="ChEBI" id="CHEBI:59789"/>
        <dbReference type="ChEBI" id="CHEBI:74483"/>
        <dbReference type="ChEBI" id="CHEBI:82748"/>
        <dbReference type="EC" id="2.1.1.176"/>
    </reaction>
</comment>
<accession>A0A521C295</accession>
<organism evidence="16 17">
    <name type="scientific">Balnearium lithotrophicum</name>
    <dbReference type="NCBI Taxonomy" id="223788"/>
    <lineage>
        <taxon>Bacteria</taxon>
        <taxon>Pseudomonadati</taxon>
        <taxon>Aquificota</taxon>
        <taxon>Aquificia</taxon>
        <taxon>Desulfurobacteriales</taxon>
        <taxon>Desulfurobacteriaceae</taxon>
        <taxon>Balnearium</taxon>
    </lineage>
</organism>
<evidence type="ECO:0000259" key="15">
    <source>
        <dbReference type="PROSITE" id="PS51686"/>
    </source>
</evidence>
<dbReference type="GO" id="GO:0006355">
    <property type="term" value="P:regulation of DNA-templated transcription"/>
    <property type="evidence" value="ECO:0007669"/>
    <property type="project" value="InterPro"/>
</dbReference>
<comment type="similarity">
    <text evidence="3 14">Belongs to the class I-like SAM-binding methyltransferase superfamily. RsmB/NOP family.</text>
</comment>
<evidence type="ECO:0000256" key="5">
    <source>
        <dbReference type="ARBA" id="ARBA00022490"/>
    </source>
</evidence>
<dbReference type="GO" id="GO:0003723">
    <property type="term" value="F:RNA binding"/>
    <property type="evidence" value="ECO:0007669"/>
    <property type="project" value="UniProtKB-UniRule"/>
</dbReference>
<evidence type="ECO:0000256" key="9">
    <source>
        <dbReference type="ARBA" id="ARBA00022691"/>
    </source>
</evidence>